<keyword evidence="3" id="KW-0378">Hydrolase</keyword>
<feature type="chain" id="PRO_5032859772" evidence="1">
    <location>
        <begin position="19"/>
        <end position="316"/>
    </location>
</feature>
<dbReference type="RefSeq" id="WP_161353853.1">
    <property type="nucleotide sequence ID" value="NZ_WTUX01000069.1"/>
</dbReference>
<evidence type="ECO:0000313" key="4">
    <source>
        <dbReference type="Proteomes" id="UP000467322"/>
    </source>
</evidence>
<dbReference type="Pfam" id="PF00144">
    <property type="entry name" value="Beta-lactamase"/>
    <property type="match status" value="1"/>
</dbReference>
<gene>
    <name evidence="3" type="ORF">GQE99_20840</name>
</gene>
<protein>
    <submittedName>
        <fullName evidence="3">Serine hydrolase</fullName>
    </submittedName>
</protein>
<sequence length="316" mass="33913">MRAVLVLILAFLPMPLIAHEAAMVRHAVIDGVARTEVRGDGMDAATRFPVASVGKIFTACAVLRLVEEGRLDLDTTAARHLVGGIVDGFGGMRGVTIRHLLTMTSGLPDYYTDDYLSDALDDRDGVQRTEAALHYATDDGPLFAPREGFDYSNTNYVMLGLILEAVTGQPYARVLADRVFRPAGMTDSFVFGSRPLPDDVVTGHAGRTHVRAYYEGQGFGDGGVISSARDLARFYTALFAGRVLSADMLDVLLTDPMGQGYGMGIEVEAGIVGHSGGDYGFAADVRMDPASGDVAIMLVAREDGDTDWAWDRLAAR</sequence>
<dbReference type="Gene3D" id="3.40.710.10">
    <property type="entry name" value="DD-peptidase/beta-lactamase superfamily"/>
    <property type="match status" value="1"/>
</dbReference>
<dbReference type="InterPro" id="IPR050491">
    <property type="entry name" value="AmpC-like"/>
</dbReference>
<proteinExistence type="predicted"/>
<dbReference type="PANTHER" id="PTHR46825:SF8">
    <property type="entry name" value="BETA-LACTAMASE-RELATED"/>
    <property type="match status" value="1"/>
</dbReference>
<reference evidence="3 4" key="1">
    <citation type="submission" date="2019-12" db="EMBL/GenBank/DDBJ databases">
        <title>Maritimibacter sp. nov. sp. isolated from sea sand.</title>
        <authorList>
            <person name="Kim J."/>
            <person name="Jeong S.E."/>
            <person name="Jung H.S."/>
            <person name="Jeon C.O."/>
        </authorList>
    </citation>
    <scope>NUCLEOTIDE SEQUENCE [LARGE SCALE GENOMIC DNA]</scope>
    <source>
        <strain evidence="3 4">DP07</strain>
    </source>
</reference>
<evidence type="ECO:0000259" key="2">
    <source>
        <dbReference type="Pfam" id="PF00144"/>
    </source>
</evidence>
<keyword evidence="4" id="KW-1185">Reference proteome</keyword>
<feature type="domain" description="Beta-lactamase-related" evidence="2">
    <location>
        <begin position="38"/>
        <end position="308"/>
    </location>
</feature>
<feature type="signal peptide" evidence="1">
    <location>
        <begin position="1"/>
        <end position="18"/>
    </location>
</feature>
<dbReference type="PANTHER" id="PTHR46825">
    <property type="entry name" value="D-ALANYL-D-ALANINE-CARBOXYPEPTIDASE/ENDOPEPTIDASE AMPH"/>
    <property type="match status" value="1"/>
</dbReference>
<dbReference type="InterPro" id="IPR012338">
    <property type="entry name" value="Beta-lactam/transpept-like"/>
</dbReference>
<organism evidence="3 4">
    <name type="scientific">Maritimibacter harenae</name>
    <dbReference type="NCBI Taxonomy" id="2606218"/>
    <lineage>
        <taxon>Bacteria</taxon>
        <taxon>Pseudomonadati</taxon>
        <taxon>Pseudomonadota</taxon>
        <taxon>Alphaproteobacteria</taxon>
        <taxon>Rhodobacterales</taxon>
        <taxon>Roseobacteraceae</taxon>
        <taxon>Maritimibacter</taxon>
    </lineage>
</organism>
<keyword evidence="1" id="KW-0732">Signal</keyword>
<dbReference type="AlphaFoldDB" id="A0A845M5Z3"/>
<accession>A0A845M5Z3</accession>
<dbReference type="GO" id="GO:0016787">
    <property type="term" value="F:hydrolase activity"/>
    <property type="evidence" value="ECO:0007669"/>
    <property type="project" value="UniProtKB-KW"/>
</dbReference>
<dbReference type="InterPro" id="IPR001466">
    <property type="entry name" value="Beta-lactam-related"/>
</dbReference>
<evidence type="ECO:0000313" key="3">
    <source>
        <dbReference type="EMBL" id="MZR15465.1"/>
    </source>
</evidence>
<evidence type="ECO:0000256" key="1">
    <source>
        <dbReference type="SAM" id="SignalP"/>
    </source>
</evidence>
<dbReference type="SUPFAM" id="SSF56601">
    <property type="entry name" value="beta-lactamase/transpeptidase-like"/>
    <property type="match status" value="1"/>
</dbReference>
<dbReference type="EMBL" id="WTUX01000069">
    <property type="protein sequence ID" value="MZR15465.1"/>
    <property type="molecule type" value="Genomic_DNA"/>
</dbReference>
<name>A0A845M5Z3_9RHOB</name>
<dbReference type="Proteomes" id="UP000467322">
    <property type="component" value="Unassembled WGS sequence"/>
</dbReference>
<comment type="caution">
    <text evidence="3">The sequence shown here is derived from an EMBL/GenBank/DDBJ whole genome shotgun (WGS) entry which is preliminary data.</text>
</comment>